<evidence type="ECO:0000313" key="1">
    <source>
        <dbReference type="EMBL" id="MBX41023.1"/>
    </source>
</evidence>
<organism evidence="1">
    <name type="scientific">Rhizophora mucronata</name>
    <name type="common">Asiatic mangrove</name>
    <dbReference type="NCBI Taxonomy" id="61149"/>
    <lineage>
        <taxon>Eukaryota</taxon>
        <taxon>Viridiplantae</taxon>
        <taxon>Streptophyta</taxon>
        <taxon>Embryophyta</taxon>
        <taxon>Tracheophyta</taxon>
        <taxon>Spermatophyta</taxon>
        <taxon>Magnoliopsida</taxon>
        <taxon>eudicotyledons</taxon>
        <taxon>Gunneridae</taxon>
        <taxon>Pentapetalae</taxon>
        <taxon>rosids</taxon>
        <taxon>fabids</taxon>
        <taxon>Malpighiales</taxon>
        <taxon>Rhizophoraceae</taxon>
        <taxon>Rhizophora</taxon>
    </lineage>
</organism>
<dbReference type="EMBL" id="GGEC01060539">
    <property type="protein sequence ID" value="MBX41023.1"/>
    <property type="molecule type" value="Transcribed_RNA"/>
</dbReference>
<dbReference type="AlphaFoldDB" id="A0A2P2NF00"/>
<reference evidence="1" key="1">
    <citation type="submission" date="2018-02" db="EMBL/GenBank/DDBJ databases">
        <title>Rhizophora mucronata_Transcriptome.</title>
        <authorList>
            <person name="Meera S.P."/>
            <person name="Sreeshan A."/>
            <person name="Augustine A."/>
        </authorList>
    </citation>
    <scope>NUCLEOTIDE SEQUENCE</scope>
    <source>
        <tissue evidence="1">Leaf</tissue>
    </source>
</reference>
<accession>A0A2P2NF00</accession>
<name>A0A2P2NF00_RHIMU</name>
<sequence length="27" mass="3325">MVGKQWDINEDFLSSQFFLLSIWFIFL</sequence>
<protein>
    <submittedName>
        <fullName evidence="1">Uncharacterized protein</fullName>
    </submittedName>
</protein>
<proteinExistence type="predicted"/>